<reference evidence="2" key="1">
    <citation type="submission" date="2016-11" db="EMBL/GenBank/DDBJ databases">
        <authorList>
            <person name="Shukria A."/>
            <person name="Stevens D.C."/>
        </authorList>
    </citation>
    <scope>NUCLEOTIDE SEQUENCE [LARGE SCALE GENOMIC DNA]</scope>
    <source>
        <strain evidence="2">Cbfe23</strain>
    </source>
</reference>
<dbReference type="Proteomes" id="UP000182229">
    <property type="component" value="Unassembled WGS sequence"/>
</dbReference>
<proteinExistence type="predicted"/>
<gene>
    <name evidence="1" type="ORF">BON30_16390</name>
</gene>
<dbReference type="EMBL" id="MPIN01000004">
    <property type="protein sequence ID" value="OJH39125.1"/>
    <property type="molecule type" value="Genomic_DNA"/>
</dbReference>
<evidence type="ECO:0008006" key="3">
    <source>
        <dbReference type="Google" id="ProtNLM"/>
    </source>
</evidence>
<keyword evidence="2" id="KW-1185">Reference proteome</keyword>
<comment type="caution">
    <text evidence="1">The sequence shown here is derived from an EMBL/GenBank/DDBJ whole genome shotgun (WGS) entry which is preliminary data.</text>
</comment>
<sequence>MSLSRKSIILSVYAPEIERDDERILTVAQGMGHTPPGLRLAWSISHEGRFMPSPQRNAWLGEEAPHEELPRSRGGDEGHLVTLIGWERPAAHSPGGRAQFEVHAKWPLGAVDSVAAEDLLERVAEGVRAYWGNATPNDMVAGMEPRVPPTGRPMVERPENTRRPEIPRHLGWLNYWSATAAHALGFPDPERDADLLSRAKRTATGGWMVRLTDTPLDLGNPTHIDALLRGYERFPQMGGRPVDRAFSGAS</sequence>
<protein>
    <recommendedName>
        <fullName evidence="3">Immunity protein 52 domain-containing protein</fullName>
    </recommendedName>
</protein>
<dbReference type="InterPro" id="IPR045997">
    <property type="entry name" value="DUF5953"/>
</dbReference>
<name>A0A1L9BA52_9BACT</name>
<dbReference type="RefSeq" id="WP_071899295.1">
    <property type="nucleotide sequence ID" value="NZ_MPIN01000004.1"/>
</dbReference>
<organism evidence="1 2">
    <name type="scientific">Cystobacter ferrugineus</name>
    <dbReference type="NCBI Taxonomy" id="83449"/>
    <lineage>
        <taxon>Bacteria</taxon>
        <taxon>Pseudomonadati</taxon>
        <taxon>Myxococcota</taxon>
        <taxon>Myxococcia</taxon>
        <taxon>Myxococcales</taxon>
        <taxon>Cystobacterineae</taxon>
        <taxon>Archangiaceae</taxon>
        <taxon>Cystobacter</taxon>
    </lineage>
</organism>
<evidence type="ECO:0000313" key="1">
    <source>
        <dbReference type="EMBL" id="OJH39125.1"/>
    </source>
</evidence>
<accession>A0A1L9BA52</accession>
<dbReference type="OrthoDB" id="9553371at2"/>
<reference evidence="1 2" key="2">
    <citation type="submission" date="2016-12" db="EMBL/GenBank/DDBJ databases">
        <title>Draft Genome Sequence of Cystobacter ferrugineus Strain Cbfe23.</title>
        <authorList>
            <person name="Akbar S."/>
            <person name="Dowd S.E."/>
            <person name="Stevens D.C."/>
        </authorList>
    </citation>
    <scope>NUCLEOTIDE SEQUENCE [LARGE SCALE GENOMIC DNA]</scope>
    <source>
        <strain evidence="1 2">Cbfe23</strain>
    </source>
</reference>
<dbReference type="STRING" id="83449.BON30_16390"/>
<dbReference type="Pfam" id="PF19378">
    <property type="entry name" value="DUF5953"/>
    <property type="match status" value="1"/>
</dbReference>
<evidence type="ECO:0000313" key="2">
    <source>
        <dbReference type="Proteomes" id="UP000182229"/>
    </source>
</evidence>
<dbReference type="AlphaFoldDB" id="A0A1L9BA52"/>